<organism evidence="2 3">
    <name type="scientific">Drosophila navojoa</name>
    <name type="common">Fruit fly</name>
    <dbReference type="NCBI Taxonomy" id="7232"/>
    <lineage>
        <taxon>Eukaryota</taxon>
        <taxon>Metazoa</taxon>
        <taxon>Ecdysozoa</taxon>
        <taxon>Arthropoda</taxon>
        <taxon>Hexapoda</taxon>
        <taxon>Insecta</taxon>
        <taxon>Pterygota</taxon>
        <taxon>Neoptera</taxon>
        <taxon>Endopterygota</taxon>
        <taxon>Diptera</taxon>
        <taxon>Brachycera</taxon>
        <taxon>Muscomorpha</taxon>
        <taxon>Ephydroidea</taxon>
        <taxon>Drosophilidae</taxon>
        <taxon>Drosophila</taxon>
    </lineage>
</organism>
<dbReference type="AlphaFoldDB" id="A0A484BEC0"/>
<keyword evidence="3" id="KW-1185">Reference proteome</keyword>
<gene>
    <name evidence="2" type="ORF">AWZ03_006515</name>
</gene>
<dbReference type="Proteomes" id="UP000295192">
    <property type="component" value="Unassembled WGS sequence"/>
</dbReference>
<proteinExistence type="predicted"/>
<reference evidence="2 3" key="1">
    <citation type="journal article" date="2019" name="J. Hered.">
        <title>An Improved Genome Assembly for Drosophila navojoa, the Basal Species in the mojavensis Cluster.</title>
        <authorList>
            <person name="Vanderlinde T."/>
            <person name="Dupim E.G."/>
            <person name="Nazario-Yepiz N.O."/>
            <person name="Carvalho A.B."/>
        </authorList>
    </citation>
    <scope>NUCLEOTIDE SEQUENCE [LARGE SCALE GENOMIC DNA]</scope>
    <source>
        <strain evidence="2">Navoj_Jal97</strain>
        <tissue evidence="2">Whole organism</tissue>
    </source>
</reference>
<name>A0A484BEC0_DRONA</name>
<dbReference type="EMBL" id="LSRL02000049">
    <property type="protein sequence ID" value="TDG47078.1"/>
    <property type="molecule type" value="Genomic_DNA"/>
</dbReference>
<evidence type="ECO:0000313" key="3">
    <source>
        <dbReference type="Proteomes" id="UP000295192"/>
    </source>
</evidence>
<comment type="caution">
    <text evidence="2">The sequence shown here is derived from an EMBL/GenBank/DDBJ whole genome shotgun (WGS) entry which is preliminary data.</text>
</comment>
<evidence type="ECO:0000256" key="1">
    <source>
        <dbReference type="SAM" id="MobiDB-lite"/>
    </source>
</evidence>
<protein>
    <submittedName>
        <fullName evidence="2">Uncharacterized protein</fullName>
    </submittedName>
</protein>
<feature type="compositionally biased region" description="Low complexity" evidence="1">
    <location>
        <begin position="23"/>
        <end position="38"/>
    </location>
</feature>
<evidence type="ECO:0000313" key="2">
    <source>
        <dbReference type="EMBL" id="TDG47078.1"/>
    </source>
</evidence>
<feature type="region of interest" description="Disordered" evidence="1">
    <location>
        <begin position="1"/>
        <end position="47"/>
    </location>
</feature>
<sequence length="136" mass="15636">MSSNVDCIKQQQQQEQEQEQEQQDAWQQQQQQQQQQQPQHRRRGRWPTSATVCRIVFLAATCQRVDLLPLPLPLPLPPWHTHNWSTRPSRQPERPPGSCAACGMWHAAPTSATPPRPICSLCAARRPQFVGQWSNL</sequence>
<accession>A0A484BEC0</accession>